<dbReference type="EMBL" id="JBIUWZ010000011">
    <property type="protein sequence ID" value="MFJ2678440.1"/>
    <property type="molecule type" value="Genomic_DNA"/>
</dbReference>
<evidence type="ECO:0000313" key="1">
    <source>
        <dbReference type="EMBL" id="MFJ2678440.1"/>
    </source>
</evidence>
<sequence length="41" mass="4541">MATLSPPYFFDEFLLPAGRKQPSLQGMLDSLLGHAGDFFQP</sequence>
<evidence type="ECO:0000313" key="2">
    <source>
        <dbReference type="Proteomes" id="UP001617213"/>
    </source>
</evidence>
<reference evidence="1 2" key="1">
    <citation type="submission" date="2024-10" db="EMBL/GenBank/DDBJ databases">
        <title>The Natural Products Discovery Center: Release of the First 8490 Sequenced Strains for Exploring Actinobacteria Biosynthetic Diversity.</title>
        <authorList>
            <person name="Kalkreuter E."/>
            <person name="Kautsar S.A."/>
            <person name="Yang D."/>
            <person name="Bader C.D."/>
            <person name="Teijaro C.N."/>
            <person name="Fluegel L."/>
            <person name="Davis C.M."/>
            <person name="Simpson J.R."/>
            <person name="Lauterbach L."/>
            <person name="Steele A.D."/>
            <person name="Gui C."/>
            <person name="Meng S."/>
            <person name="Li G."/>
            <person name="Viehrig K."/>
            <person name="Ye F."/>
            <person name="Su P."/>
            <person name="Kiefer A.F."/>
            <person name="Nichols A."/>
            <person name="Cepeda A.J."/>
            <person name="Yan W."/>
            <person name="Fan B."/>
            <person name="Jiang Y."/>
            <person name="Adhikari A."/>
            <person name="Zheng C.-J."/>
            <person name="Schuster L."/>
            <person name="Cowan T.M."/>
            <person name="Smanski M.J."/>
            <person name="Chevrette M.G."/>
            <person name="De Carvalho L.P.S."/>
            <person name="Shen B."/>
        </authorList>
    </citation>
    <scope>NUCLEOTIDE SEQUENCE [LARGE SCALE GENOMIC DNA]</scope>
    <source>
        <strain evidence="1 2">NPDC087581</strain>
    </source>
</reference>
<organism evidence="1 2">
    <name type="scientific">Pseudomonas sivasensis</name>
    <dbReference type="NCBI Taxonomy" id="1880678"/>
    <lineage>
        <taxon>Bacteria</taxon>
        <taxon>Pseudomonadati</taxon>
        <taxon>Pseudomonadota</taxon>
        <taxon>Gammaproteobacteria</taxon>
        <taxon>Pseudomonadales</taxon>
        <taxon>Pseudomonadaceae</taxon>
        <taxon>Pseudomonas</taxon>
    </lineage>
</organism>
<comment type="caution">
    <text evidence="1">The sequence shown here is derived from an EMBL/GenBank/DDBJ whole genome shotgun (WGS) entry which is preliminary data.</text>
</comment>
<protein>
    <recommendedName>
        <fullName evidence="3">Transposase</fullName>
    </recommendedName>
</protein>
<accession>A0ABW8DXX5</accession>
<proteinExistence type="predicted"/>
<name>A0ABW8DXX5_9PSED</name>
<keyword evidence="2" id="KW-1185">Reference proteome</keyword>
<dbReference type="RefSeq" id="WP_260367237.1">
    <property type="nucleotide sequence ID" value="NZ_JAOAQN010000005.1"/>
</dbReference>
<evidence type="ECO:0008006" key="3">
    <source>
        <dbReference type="Google" id="ProtNLM"/>
    </source>
</evidence>
<dbReference type="Proteomes" id="UP001617213">
    <property type="component" value="Unassembled WGS sequence"/>
</dbReference>
<gene>
    <name evidence="1" type="ORF">ACIOWJ_10115</name>
</gene>